<comment type="caution">
    <text evidence="5">The sequence shown here is derived from an EMBL/GenBank/DDBJ whole genome shotgun (WGS) entry which is preliminary data.</text>
</comment>
<dbReference type="Pfam" id="PF00561">
    <property type="entry name" value="Abhydrolase_1"/>
    <property type="match status" value="1"/>
</dbReference>
<dbReference type="PANTHER" id="PTHR11552">
    <property type="entry name" value="GLUCOSE-METHANOL-CHOLINE GMC OXIDOREDUCTASE"/>
    <property type="match status" value="1"/>
</dbReference>
<dbReference type="PANTHER" id="PTHR11552:SF115">
    <property type="entry name" value="DEHYDROGENASE XPTC-RELATED"/>
    <property type="match status" value="1"/>
</dbReference>
<evidence type="ECO:0000256" key="3">
    <source>
        <dbReference type="ARBA" id="ARBA00022723"/>
    </source>
</evidence>
<dbReference type="AlphaFoldDB" id="A0A8H3VYW9"/>
<proteinExistence type="inferred from homology"/>
<dbReference type="InterPro" id="IPR000073">
    <property type="entry name" value="AB_hydrolase_1"/>
</dbReference>
<dbReference type="Gene3D" id="3.30.560.10">
    <property type="entry name" value="Glucose Oxidase, domain 3"/>
    <property type="match status" value="1"/>
</dbReference>
<dbReference type="EMBL" id="WOWK01000175">
    <property type="protein sequence ID" value="KAF0316041.1"/>
    <property type="molecule type" value="Genomic_DNA"/>
</dbReference>
<evidence type="ECO:0000259" key="4">
    <source>
        <dbReference type="PROSITE" id="PS00624"/>
    </source>
</evidence>
<feature type="domain" description="Glucose-methanol-choline oxidoreductase N-terminal" evidence="4">
    <location>
        <begin position="873"/>
        <end position="887"/>
    </location>
</feature>
<dbReference type="InterPro" id="IPR036663">
    <property type="entry name" value="Fumarylacetoacetase_C_sf"/>
</dbReference>
<protein>
    <submittedName>
        <fullName evidence="5">Choline dehydrogenase</fullName>
    </submittedName>
</protein>
<dbReference type="GO" id="GO:0050163">
    <property type="term" value="F:oxaloacetate tautomerase activity"/>
    <property type="evidence" value="ECO:0007669"/>
    <property type="project" value="UniProtKB-ARBA"/>
</dbReference>
<dbReference type="Gene3D" id="3.50.50.60">
    <property type="entry name" value="FAD/NAD(P)-binding domain"/>
    <property type="match status" value="1"/>
</dbReference>
<dbReference type="Gene3D" id="3.40.50.1820">
    <property type="entry name" value="alpha/beta hydrolase"/>
    <property type="match status" value="1"/>
</dbReference>
<dbReference type="Gene3D" id="3.90.850.10">
    <property type="entry name" value="Fumarylacetoacetase-like, C-terminal domain"/>
    <property type="match status" value="1"/>
</dbReference>
<dbReference type="OrthoDB" id="269227at2759"/>
<comment type="similarity">
    <text evidence="2">Belongs to the GMC oxidoreductase family.</text>
</comment>
<dbReference type="InterPro" id="IPR029058">
    <property type="entry name" value="AB_hydrolase_fold"/>
</dbReference>
<dbReference type="GO" id="GO:0006107">
    <property type="term" value="P:oxaloacetate metabolic process"/>
    <property type="evidence" value="ECO:0007669"/>
    <property type="project" value="UniProtKB-ARBA"/>
</dbReference>
<reference evidence="5 6" key="1">
    <citation type="submission" date="2019-12" db="EMBL/GenBank/DDBJ databases">
        <title>A genome sequence resource for the geographically widespread anthracnose pathogen Colletotrichum asianum.</title>
        <authorList>
            <person name="Meng Y."/>
        </authorList>
    </citation>
    <scope>NUCLEOTIDE SEQUENCE [LARGE SCALE GENOMIC DNA]</scope>
    <source>
        <strain evidence="5 6">ICMP 18580</strain>
    </source>
</reference>
<evidence type="ECO:0000256" key="2">
    <source>
        <dbReference type="ARBA" id="ARBA00010790"/>
    </source>
</evidence>
<evidence type="ECO:0000256" key="1">
    <source>
        <dbReference type="ARBA" id="ARBA00010211"/>
    </source>
</evidence>
<dbReference type="Pfam" id="PF05199">
    <property type="entry name" value="GMC_oxred_C"/>
    <property type="match status" value="1"/>
</dbReference>
<dbReference type="FunFam" id="3.90.850.10:FF:000002">
    <property type="entry name" value="2-hydroxyhepta-2,4-diene-1,7-dioate isomerase"/>
    <property type="match status" value="1"/>
</dbReference>
<dbReference type="SUPFAM" id="SSF51905">
    <property type="entry name" value="FAD/NAD(P)-binding domain"/>
    <property type="match status" value="1"/>
</dbReference>
<dbReference type="GO" id="GO:0046872">
    <property type="term" value="F:metal ion binding"/>
    <property type="evidence" value="ECO:0007669"/>
    <property type="project" value="UniProtKB-KW"/>
</dbReference>
<dbReference type="Pfam" id="PF01557">
    <property type="entry name" value="FAA_hydrolase"/>
    <property type="match status" value="1"/>
</dbReference>
<dbReference type="Pfam" id="PF00732">
    <property type="entry name" value="GMC_oxred_N"/>
    <property type="match status" value="1"/>
</dbReference>
<accession>A0A8H3VYW9</accession>
<dbReference type="PROSITE" id="PS00624">
    <property type="entry name" value="GMC_OXRED_2"/>
    <property type="match status" value="1"/>
</dbReference>
<dbReference type="SUPFAM" id="SSF54373">
    <property type="entry name" value="FAD-linked reductases, C-terminal domain"/>
    <property type="match status" value="1"/>
</dbReference>
<gene>
    <name evidence="5" type="ORF">GQ607_016731</name>
</gene>
<dbReference type="GO" id="GO:0044550">
    <property type="term" value="P:secondary metabolite biosynthetic process"/>
    <property type="evidence" value="ECO:0007669"/>
    <property type="project" value="TreeGrafter"/>
</dbReference>
<dbReference type="InterPro" id="IPR036188">
    <property type="entry name" value="FAD/NAD-bd_sf"/>
</dbReference>
<keyword evidence="6" id="KW-1185">Reference proteome</keyword>
<dbReference type="GO" id="GO:0050660">
    <property type="term" value="F:flavin adenine dinucleotide binding"/>
    <property type="evidence" value="ECO:0007669"/>
    <property type="project" value="InterPro"/>
</dbReference>
<evidence type="ECO:0000313" key="5">
    <source>
        <dbReference type="EMBL" id="KAF0316041.1"/>
    </source>
</evidence>
<sequence length="1195" mass="128142">MSPQSSRPTNYVAFSRQDGSTPQIGHLDHAQQTIQPLAFLSGTPVENLYQVIEVGTQNIAASIDPAIPLKDVKVLPPISGRDVLAVGKNYMEHAKEFNSSGYDSSDKVDKPSHPVIFTKRATSIIADGEDILLHKGFTESADYEGEIGVIVGKAGFRVSEADAWDYVWGYTIINDLTARERQRDHKQFYIGKSPDTFCPMGPVAVPKEDLPKTLRIQTHVNGELRQDATTEDLIFSIPHLISTLSAGTTLQPGDVLATGTPAGVGIGRNPPVFLSPGDEIAISIEGVGTLKNRVADHSAANPTIERVSAQSALKPNNAARSIQGRSGLTTINEKPLNYQRTGTGKQHIIFVHGLGSSKEYWTPLTMTLDLKDAFTAHVSDFEGHGLSATHPLSSITFESLVADLLGIFEVAGVSAQSPAILVGHSMGSIISAKFAIEHQSLVKKLVLMGPPPFPLPGMIVKTLSTTISKVRSEGMDIILKSPSGLSDHTIKTNPLAAAAVRLGFLGQDPEGYAKATSALANATEGLALEKLAVETLVVSGQYEAVSPEIRQKAYVEKISKAKQIVLPDLAKMRLVGGTMVAKVSLLLVTSAALGSCASQAKTDLNAVAEEYDYIVIGGGTSGLVVANRLSENPAKTVLVVEYGDFPNTINVTVPYFTTYDQSARLYNVTSVPQVHLGNRTSRLRIGATVGGGSSVNGMAWDRGSVADYDAWEALGNPGWGWDNMLKYFRKSSTFAPPSQEYVDKYGYDWNRDAYGNGPIQVGFPSWQWPAADLQARAWAEDIKVPRLKDGSDGDNVGIAWLPQNSGGKNATRSTSETAYFNPVSDRSNLHLLVRHYGGAIKFEGNATAGVDVASRDGTRTRFVRSRNVILAAGAVNTPRILQLSGIGPSKLLKGLGINVTVDSPGVGANFQDHPSVYMVYDFANDTSVNPTLMNNATFYNQSWDEYLANKTGPHSHAWGNKVVFTSLRDLDSSNYQSIADALSQQEPLQHLPQVYAENPALVKGFEQQRDALKKQFLNPRAGVVEITFGGAESVPVALQKPLSRGTIAINSTNPDPSIAPLVDFNTISNPIDSLILIRAVAKARAFMSSPSVKSLAAVEMMPGPGAASDAEIEAIMRQSWVSSSFDHPAGTAAMMPKEWGGVVDSKLRVYGVRGLWVVDTSVMPILPAAHTQATVYAVAEYAADIIKANGNMTAV</sequence>
<dbReference type="InterPro" id="IPR007867">
    <property type="entry name" value="GMC_OxRtase_C"/>
</dbReference>
<organism evidence="5 6">
    <name type="scientific">Colletotrichum asianum</name>
    <dbReference type="NCBI Taxonomy" id="702518"/>
    <lineage>
        <taxon>Eukaryota</taxon>
        <taxon>Fungi</taxon>
        <taxon>Dikarya</taxon>
        <taxon>Ascomycota</taxon>
        <taxon>Pezizomycotina</taxon>
        <taxon>Sordariomycetes</taxon>
        <taxon>Hypocreomycetidae</taxon>
        <taxon>Glomerellales</taxon>
        <taxon>Glomerellaceae</taxon>
        <taxon>Colletotrichum</taxon>
        <taxon>Colletotrichum gloeosporioides species complex</taxon>
    </lineage>
</organism>
<evidence type="ECO:0000313" key="6">
    <source>
        <dbReference type="Proteomes" id="UP000434172"/>
    </source>
</evidence>
<dbReference type="InterPro" id="IPR012132">
    <property type="entry name" value="GMC_OxRdtase"/>
</dbReference>
<comment type="similarity">
    <text evidence="1">Belongs to the FAH family.</text>
</comment>
<keyword evidence="3" id="KW-0479">Metal-binding</keyword>
<dbReference type="SUPFAM" id="SSF56529">
    <property type="entry name" value="FAH"/>
    <property type="match status" value="1"/>
</dbReference>
<dbReference type="SUPFAM" id="SSF53474">
    <property type="entry name" value="alpha/beta-Hydrolases"/>
    <property type="match status" value="1"/>
</dbReference>
<dbReference type="GO" id="GO:0016614">
    <property type="term" value="F:oxidoreductase activity, acting on CH-OH group of donors"/>
    <property type="evidence" value="ECO:0007669"/>
    <property type="project" value="InterPro"/>
</dbReference>
<dbReference type="InterPro" id="IPR011234">
    <property type="entry name" value="Fumarylacetoacetase-like_C"/>
</dbReference>
<dbReference type="InterPro" id="IPR000172">
    <property type="entry name" value="GMC_OxRdtase_N"/>
</dbReference>
<name>A0A8H3VYW9_9PEZI</name>
<dbReference type="Proteomes" id="UP000434172">
    <property type="component" value="Unassembled WGS sequence"/>
</dbReference>